<evidence type="ECO:0000256" key="1">
    <source>
        <dbReference type="SAM" id="MobiDB-lite"/>
    </source>
</evidence>
<keyword evidence="3" id="KW-1185">Reference proteome</keyword>
<accession>A0ABQ7HK35</accession>
<evidence type="ECO:0000313" key="3">
    <source>
        <dbReference type="Proteomes" id="UP000773850"/>
    </source>
</evidence>
<gene>
    <name evidence="2" type="ORF">GS8_24</name>
</gene>
<name>A0ABQ7HK35_GEOSE</name>
<dbReference type="Proteomes" id="UP000773850">
    <property type="component" value="Unassembled WGS sequence"/>
</dbReference>
<evidence type="ECO:0000313" key="2">
    <source>
        <dbReference type="EMBL" id="KAF6512545.1"/>
    </source>
</evidence>
<organism evidence="2 3">
    <name type="scientific">Geobacillus stearothermophilus</name>
    <name type="common">Bacillus stearothermophilus</name>
    <dbReference type="NCBI Taxonomy" id="1422"/>
    <lineage>
        <taxon>Bacteria</taxon>
        <taxon>Bacillati</taxon>
        <taxon>Bacillota</taxon>
        <taxon>Bacilli</taxon>
        <taxon>Bacillales</taxon>
        <taxon>Anoxybacillaceae</taxon>
        <taxon>Geobacillus</taxon>
    </lineage>
</organism>
<feature type="compositionally biased region" description="Basic residues" evidence="1">
    <location>
        <begin position="1"/>
        <end position="17"/>
    </location>
</feature>
<dbReference type="EMBL" id="LUCS01000003">
    <property type="protein sequence ID" value="KAF6512545.1"/>
    <property type="molecule type" value="Genomic_DNA"/>
</dbReference>
<feature type="region of interest" description="Disordered" evidence="1">
    <location>
        <begin position="1"/>
        <end position="30"/>
    </location>
</feature>
<comment type="caution">
    <text evidence="2">The sequence shown here is derived from an EMBL/GenBank/DDBJ whole genome shotgun (WGS) entry which is preliminary data.</text>
</comment>
<proteinExistence type="predicted"/>
<protein>
    <submittedName>
        <fullName evidence="2">Uncharacterized protein</fullName>
    </submittedName>
</protein>
<reference evidence="2 3" key="1">
    <citation type="submission" date="2016-03" db="EMBL/GenBank/DDBJ databases">
        <title>Spore heat resistance.</title>
        <authorList>
            <person name="Boekhorst J."/>
            <person name="Berendsen E.M."/>
            <person name="Wells-Bennik M.H."/>
            <person name="Kuipers O.P."/>
        </authorList>
    </citation>
    <scope>NUCLEOTIDE SEQUENCE [LARGE SCALE GENOMIC DNA]</scope>
    <source>
        <strain evidence="2 3">GS8</strain>
    </source>
</reference>
<sequence>MVRSNRNFHHVRARNPRLRRDSESQGGIALPPSRNVDVSRLFGPSGVSKKYFSTKSLTSFFSFVDILQT</sequence>